<name>A0A9D4Q1A5_RHISA</name>
<protein>
    <submittedName>
        <fullName evidence="3">Uncharacterized protein</fullName>
    </submittedName>
</protein>
<feature type="region of interest" description="Disordered" evidence="1">
    <location>
        <begin position="31"/>
        <end position="62"/>
    </location>
</feature>
<evidence type="ECO:0000256" key="2">
    <source>
        <dbReference type="SAM" id="Phobius"/>
    </source>
</evidence>
<accession>A0A9D4Q1A5</accession>
<sequence length="522" mass="56525">MYRSVSAAQFPRTGALTHACGASECVAPNVSDEDRLQAQPDENVDSYKDGARGGRTASPSTEKRSLLAESAGLFVSLGALAVAMVFVTVVIWLHSYIDIGVDSQVFLARDESANGSLSLEVAGPQQQRPAVLSARVPVPSGSIEDEFARYKLYQRDSYLTGARSFCLLNEASLGRSRRDVTYDLHLFPYHLCTDAAYCCASLGESGLQQPGAWQFRAFFLVKKRNPYAKLWLFVEYRGVQFIQKLMDAGPAVHENLASRVVDLLRTNGYEAVAFPWKPQAEVDPDDQNLFLRILKRALSEAGLELAVLVDVTEIGVGVPHFLRLLEALDDSVVIARPPPLGSGKRDVRPFSETFLLYDQGVVDSLVDLESKVREHGLSRKIPTAWHVCFLVSLAGTALILADANNGSLGASAVGPWTGGSAANGWVSVDDVCRRSWTTTRAVPYATVAQSGIFWTATHSLETLGALLATLTNGTRGARHCMGVADPEWDDVGGICSYTGTAKFPLTTAVFDAATAGVRHRDH</sequence>
<dbReference type="AlphaFoldDB" id="A0A9D4Q1A5"/>
<organism evidence="3 4">
    <name type="scientific">Rhipicephalus sanguineus</name>
    <name type="common">Brown dog tick</name>
    <name type="synonym">Ixodes sanguineus</name>
    <dbReference type="NCBI Taxonomy" id="34632"/>
    <lineage>
        <taxon>Eukaryota</taxon>
        <taxon>Metazoa</taxon>
        <taxon>Ecdysozoa</taxon>
        <taxon>Arthropoda</taxon>
        <taxon>Chelicerata</taxon>
        <taxon>Arachnida</taxon>
        <taxon>Acari</taxon>
        <taxon>Parasitiformes</taxon>
        <taxon>Ixodida</taxon>
        <taxon>Ixodoidea</taxon>
        <taxon>Ixodidae</taxon>
        <taxon>Rhipicephalinae</taxon>
        <taxon>Rhipicephalus</taxon>
        <taxon>Rhipicephalus</taxon>
    </lineage>
</organism>
<reference evidence="3" key="1">
    <citation type="journal article" date="2020" name="Cell">
        <title>Large-Scale Comparative Analyses of Tick Genomes Elucidate Their Genetic Diversity and Vector Capacities.</title>
        <authorList>
            <consortium name="Tick Genome and Microbiome Consortium (TIGMIC)"/>
            <person name="Jia N."/>
            <person name="Wang J."/>
            <person name="Shi W."/>
            <person name="Du L."/>
            <person name="Sun Y."/>
            <person name="Zhan W."/>
            <person name="Jiang J.F."/>
            <person name="Wang Q."/>
            <person name="Zhang B."/>
            <person name="Ji P."/>
            <person name="Bell-Sakyi L."/>
            <person name="Cui X.M."/>
            <person name="Yuan T.T."/>
            <person name="Jiang B.G."/>
            <person name="Yang W.F."/>
            <person name="Lam T.T."/>
            <person name="Chang Q.C."/>
            <person name="Ding S.J."/>
            <person name="Wang X.J."/>
            <person name="Zhu J.G."/>
            <person name="Ruan X.D."/>
            <person name="Zhao L."/>
            <person name="Wei J.T."/>
            <person name="Ye R.Z."/>
            <person name="Que T.C."/>
            <person name="Du C.H."/>
            <person name="Zhou Y.H."/>
            <person name="Cheng J.X."/>
            <person name="Dai P.F."/>
            <person name="Guo W.B."/>
            <person name="Han X.H."/>
            <person name="Huang E.J."/>
            <person name="Li L.F."/>
            <person name="Wei W."/>
            <person name="Gao Y.C."/>
            <person name="Liu J.Z."/>
            <person name="Shao H.Z."/>
            <person name="Wang X."/>
            <person name="Wang C.C."/>
            <person name="Yang T.C."/>
            <person name="Huo Q.B."/>
            <person name="Li W."/>
            <person name="Chen H.Y."/>
            <person name="Chen S.E."/>
            <person name="Zhou L.G."/>
            <person name="Ni X.B."/>
            <person name="Tian J.H."/>
            <person name="Sheng Y."/>
            <person name="Liu T."/>
            <person name="Pan Y.S."/>
            <person name="Xia L.Y."/>
            <person name="Li J."/>
            <person name="Zhao F."/>
            <person name="Cao W.C."/>
        </authorList>
    </citation>
    <scope>NUCLEOTIDE SEQUENCE</scope>
    <source>
        <strain evidence="3">Rsan-2018</strain>
    </source>
</reference>
<reference evidence="3" key="2">
    <citation type="submission" date="2021-09" db="EMBL/GenBank/DDBJ databases">
        <authorList>
            <person name="Jia N."/>
            <person name="Wang J."/>
            <person name="Shi W."/>
            <person name="Du L."/>
            <person name="Sun Y."/>
            <person name="Zhan W."/>
            <person name="Jiang J."/>
            <person name="Wang Q."/>
            <person name="Zhang B."/>
            <person name="Ji P."/>
            <person name="Sakyi L.B."/>
            <person name="Cui X."/>
            <person name="Yuan T."/>
            <person name="Jiang B."/>
            <person name="Yang W."/>
            <person name="Lam T.T.-Y."/>
            <person name="Chang Q."/>
            <person name="Ding S."/>
            <person name="Wang X."/>
            <person name="Zhu J."/>
            <person name="Ruan X."/>
            <person name="Zhao L."/>
            <person name="Wei J."/>
            <person name="Que T."/>
            <person name="Du C."/>
            <person name="Cheng J."/>
            <person name="Dai P."/>
            <person name="Han X."/>
            <person name="Huang E."/>
            <person name="Gao Y."/>
            <person name="Liu J."/>
            <person name="Shao H."/>
            <person name="Ye R."/>
            <person name="Li L."/>
            <person name="Wei W."/>
            <person name="Wang X."/>
            <person name="Wang C."/>
            <person name="Huo Q."/>
            <person name="Li W."/>
            <person name="Guo W."/>
            <person name="Chen H."/>
            <person name="Chen S."/>
            <person name="Zhou L."/>
            <person name="Zhou L."/>
            <person name="Ni X."/>
            <person name="Tian J."/>
            <person name="Zhou Y."/>
            <person name="Sheng Y."/>
            <person name="Liu T."/>
            <person name="Pan Y."/>
            <person name="Xia L."/>
            <person name="Li J."/>
            <person name="Zhao F."/>
            <person name="Cao W."/>
        </authorList>
    </citation>
    <scope>NUCLEOTIDE SEQUENCE</scope>
    <source>
        <strain evidence="3">Rsan-2018</strain>
        <tissue evidence="3">Larvae</tissue>
    </source>
</reference>
<keyword evidence="2" id="KW-1133">Transmembrane helix</keyword>
<feature type="transmembrane region" description="Helical" evidence="2">
    <location>
        <begin position="71"/>
        <end position="93"/>
    </location>
</feature>
<gene>
    <name evidence="3" type="ORF">HPB52_014460</name>
</gene>
<keyword evidence="2" id="KW-0472">Membrane</keyword>
<comment type="caution">
    <text evidence="3">The sequence shown here is derived from an EMBL/GenBank/DDBJ whole genome shotgun (WGS) entry which is preliminary data.</text>
</comment>
<keyword evidence="4" id="KW-1185">Reference proteome</keyword>
<proteinExistence type="predicted"/>
<evidence type="ECO:0000313" key="3">
    <source>
        <dbReference type="EMBL" id="KAH7962107.1"/>
    </source>
</evidence>
<keyword evidence="2" id="KW-0812">Transmembrane</keyword>
<dbReference type="SUPFAM" id="SSF51445">
    <property type="entry name" value="(Trans)glycosidases"/>
    <property type="match status" value="1"/>
</dbReference>
<dbReference type="VEuPathDB" id="VectorBase:RSAN_053827"/>
<evidence type="ECO:0000313" key="4">
    <source>
        <dbReference type="Proteomes" id="UP000821837"/>
    </source>
</evidence>
<dbReference type="EMBL" id="JABSTV010001249">
    <property type="protein sequence ID" value="KAH7962107.1"/>
    <property type="molecule type" value="Genomic_DNA"/>
</dbReference>
<dbReference type="Gene3D" id="3.20.20.80">
    <property type="entry name" value="Glycosidases"/>
    <property type="match status" value="1"/>
</dbReference>
<dbReference type="Proteomes" id="UP000821837">
    <property type="component" value="Chromosome 3"/>
</dbReference>
<evidence type="ECO:0000256" key="1">
    <source>
        <dbReference type="SAM" id="MobiDB-lite"/>
    </source>
</evidence>
<dbReference type="InterPro" id="IPR017853">
    <property type="entry name" value="GH"/>
</dbReference>